<reference evidence="1" key="2">
    <citation type="submission" date="2021-02" db="EMBL/GenBank/DDBJ databases">
        <title>Aspergillus chevalieri M1 genome sequence.</title>
        <authorList>
            <person name="Kadooka C."/>
            <person name="Mori K."/>
            <person name="Futagami T."/>
        </authorList>
    </citation>
    <scope>NUCLEOTIDE SEQUENCE</scope>
    <source>
        <strain evidence="1">M1</strain>
    </source>
</reference>
<dbReference type="EMBL" id="AP024416">
    <property type="protein sequence ID" value="BCR83577.1"/>
    <property type="molecule type" value="Genomic_DNA"/>
</dbReference>
<dbReference type="KEGG" id="ache:ACHE_10979A"/>
<evidence type="ECO:0000313" key="1">
    <source>
        <dbReference type="EMBL" id="BCR83577.1"/>
    </source>
</evidence>
<proteinExistence type="predicted"/>
<dbReference type="GeneID" id="66977936"/>
<gene>
    <name evidence="1" type="ORF">ACHE_10979A</name>
</gene>
<reference evidence="1" key="1">
    <citation type="submission" date="2021-01" db="EMBL/GenBank/DDBJ databases">
        <authorList>
            <consortium name="Aspergillus chevalieri M1 genome sequencing consortium"/>
            <person name="Kazuki M."/>
            <person name="Futagami T."/>
        </authorList>
    </citation>
    <scope>NUCLEOTIDE SEQUENCE</scope>
    <source>
        <strain evidence="1">M1</strain>
    </source>
</reference>
<dbReference type="RefSeq" id="XP_043132099.1">
    <property type="nucleotide sequence ID" value="XM_043285285.1"/>
</dbReference>
<dbReference type="AlphaFoldDB" id="A0A7R7VEZ6"/>
<organism evidence="1 2">
    <name type="scientific">Aspergillus chevalieri</name>
    <name type="common">Eurotium chevalieri</name>
    <dbReference type="NCBI Taxonomy" id="182096"/>
    <lineage>
        <taxon>Eukaryota</taxon>
        <taxon>Fungi</taxon>
        <taxon>Dikarya</taxon>
        <taxon>Ascomycota</taxon>
        <taxon>Pezizomycotina</taxon>
        <taxon>Eurotiomycetes</taxon>
        <taxon>Eurotiomycetidae</taxon>
        <taxon>Eurotiales</taxon>
        <taxon>Aspergillaceae</taxon>
        <taxon>Aspergillus</taxon>
        <taxon>Aspergillus subgen. Aspergillus</taxon>
    </lineage>
</organism>
<evidence type="ECO:0000313" key="2">
    <source>
        <dbReference type="Proteomes" id="UP000637239"/>
    </source>
</evidence>
<accession>A0A7R7VEZ6</accession>
<sequence length="109" mass="12139">MAVLASFSVEADHWYNDDEAKEVLKGAQDGIKKAIQQNKLEVEWLVMGFPFGIGSHYLMEVLFNGPPELLEGVPQGKPGVIGDPVLHDWKAGKVAAESRFRSRDYIIQI</sequence>
<name>A0A7R7VEZ6_ASPCH</name>
<dbReference type="Proteomes" id="UP000637239">
    <property type="component" value="Chromosome 1"/>
</dbReference>
<protein>
    <submittedName>
        <fullName evidence="1">Uncharacterized protein</fullName>
    </submittedName>
</protein>
<keyword evidence="2" id="KW-1185">Reference proteome</keyword>